<comment type="caution">
    <text evidence="1">The sequence shown here is derived from an EMBL/GenBank/DDBJ whole genome shotgun (WGS) entry which is preliminary data.</text>
</comment>
<name>A0ABR1GNI0_9HYPO</name>
<protein>
    <recommendedName>
        <fullName evidence="3">Fungal N-terminal domain-containing protein</fullName>
    </recommendedName>
</protein>
<evidence type="ECO:0000313" key="2">
    <source>
        <dbReference type="Proteomes" id="UP001498476"/>
    </source>
</evidence>
<accession>A0ABR1GNI0</accession>
<sequence length="224" mass="25117">MADRTGDAGILQTLIRISFSHIKEIEKVQEKIGVSSDTLDQVKVLQNGLSQSLEALTREPQRGTPHVVEDMQVVVGAQNELRDVLGKLQKDQSGSTVKSFMQTISTGSQEDRQLAQILRCLDRARQNLPLCEEGLNSNDSRFDNPETYLDKTSDSHDNLHWQRNKTQNEPSFWVGNVGYEAVDQVEVPRAHVNDSEFGNGLRFSVGHVSQQGAASFMDNFFRRS</sequence>
<evidence type="ECO:0008006" key="3">
    <source>
        <dbReference type="Google" id="ProtNLM"/>
    </source>
</evidence>
<reference evidence="1 2" key="1">
    <citation type="journal article" date="2025" name="Microbiol. Resour. Announc.">
        <title>Draft genome sequences for Neonectria magnoliae and Neonectria punicea, canker pathogens of Liriodendron tulipifera and Acer saccharum in West Virginia.</title>
        <authorList>
            <person name="Petronek H.M."/>
            <person name="Kasson M.T."/>
            <person name="Metheny A.M."/>
            <person name="Stauder C.M."/>
            <person name="Lovett B."/>
            <person name="Lynch S.C."/>
            <person name="Garnas J.R."/>
            <person name="Kasson L.R."/>
            <person name="Stajich J.E."/>
        </authorList>
    </citation>
    <scope>NUCLEOTIDE SEQUENCE [LARGE SCALE GENOMIC DNA]</scope>
    <source>
        <strain evidence="1 2">NRRL 64653</strain>
    </source>
</reference>
<dbReference type="Proteomes" id="UP001498476">
    <property type="component" value="Unassembled WGS sequence"/>
</dbReference>
<keyword evidence="2" id="KW-1185">Reference proteome</keyword>
<gene>
    <name evidence="1" type="ORF">QQX98_010829</name>
</gene>
<proteinExistence type="predicted"/>
<organism evidence="1 2">
    <name type="scientific">Neonectria punicea</name>
    <dbReference type="NCBI Taxonomy" id="979145"/>
    <lineage>
        <taxon>Eukaryota</taxon>
        <taxon>Fungi</taxon>
        <taxon>Dikarya</taxon>
        <taxon>Ascomycota</taxon>
        <taxon>Pezizomycotina</taxon>
        <taxon>Sordariomycetes</taxon>
        <taxon>Hypocreomycetidae</taxon>
        <taxon>Hypocreales</taxon>
        <taxon>Nectriaceae</taxon>
        <taxon>Neonectria</taxon>
    </lineage>
</organism>
<dbReference type="EMBL" id="JAZAVJ010000247">
    <property type="protein sequence ID" value="KAK7403416.1"/>
    <property type="molecule type" value="Genomic_DNA"/>
</dbReference>
<evidence type="ECO:0000313" key="1">
    <source>
        <dbReference type="EMBL" id="KAK7403416.1"/>
    </source>
</evidence>